<dbReference type="OrthoDB" id="369264at2"/>
<proteinExistence type="predicted"/>
<name>A0A5C1Q919_9SPIO</name>
<reference evidence="1 2" key="1">
    <citation type="submission" date="2019-02" db="EMBL/GenBank/DDBJ databases">
        <authorList>
            <person name="Fomenkov A."/>
            <person name="Dubinina G."/>
            <person name="Grabovich M."/>
            <person name="Vincze T."/>
            <person name="Roberts R.J."/>
        </authorList>
    </citation>
    <scope>NUCLEOTIDE SEQUENCE [LARGE SCALE GENOMIC DNA]</scope>
    <source>
        <strain evidence="1 2">P</strain>
    </source>
</reference>
<dbReference type="KEGG" id="sper:EW093_01325"/>
<accession>A0A5C1Q919</accession>
<sequence>MKLNYNVPKLFDLDRVYTYQELVNQVFYLESKYWILNKIFIAPTRDGGLYFFTTINDYTDIRTLAVERIINLSIGDSHFETPTDFDPQDFLDTTFNLSFGEQE</sequence>
<dbReference type="RefSeq" id="WP_149566658.1">
    <property type="nucleotide sequence ID" value="NZ_CP035807.1"/>
</dbReference>
<organism evidence="1 2">
    <name type="scientific">Thiospirochaeta perfilievii</name>
    <dbReference type="NCBI Taxonomy" id="252967"/>
    <lineage>
        <taxon>Bacteria</taxon>
        <taxon>Pseudomonadati</taxon>
        <taxon>Spirochaetota</taxon>
        <taxon>Spirochaetia</taxon>
        <taxon>Spirochaetales</taxon>
        <taxon>Spirochaetaceae</taxon>
        <taxon>Thiospirochaeta</taxon>
    </lineage>
</organism>
<keyword evidence="2" id="KW-1185">Reference proteome</keyword>
<evidence type="ECO:0000313" key="1">
    <source>
        <dbReference type="EMBL" id="QEN03399.1"/>
    </source>
</evidence>
<dbReference type="Proteomes" id="UP000323824">
    <property type="component" value="Chromosome"/>
</dbReference>
<dbReference type="EMBL" id="CP035807">
    <property type="protein sequence ID" value="QEN03399.1"/>
    <property type="molecule type" value="Genomic_DNA"/>
</dbReference>
<gene>
    <name evidence="1" type="ORF">EW093_01325</name>
</gene>
<dbReference type="AlphaFoldDB" id="A0A5C1Q919"/>
<reference evidence="1 2" key="2">
    <citation type="submission" date="2019-09" db="EMBL/GenBank/DDBJ databases">
        <title>Complete Genome Sequence and Methylome Analysis of free living Spirochaetas.</title>
        <authorList>
            <person name="Leshcheva N."/>
            <person name="Mikheeva N."/>
        </authorList>
    </citation>
    <scope>NUCLEOTIDE SEQUENCE [LARGE SCALE GENOMIC DNA]</scope>
    <source>
        <strain evidence="1 2">P</strain>
    </source>
</reference>
<evidence type="ECO:0000313" key="2">
    <source>
        <dbReference type="Proteomes" id="UP000323824"/>
    </source>
</evidence>
<protein>
    <submittedName>
        <fullName evidence="1">Uncharacterized protein</fullName>
    </submittedName>
</protein>